<accession>A0ABT8MC88</accession>
<name>A0ABT8MC88_9EURY</name>
<comment type="subcellular location">
    <subcellularLocation>
        <location evidence="3">Cytoplasm</location>
    </subcellularLocation>
</comment>
<dbReference type="NCBIfam" id="TIGR00129">
    <property type="entry name" value="fdhD_narQ"/>
    <property type="match status" value="1"/>
</dbReference>
<dbReference type="InterPro" id="IPR003786">
    <property type="entry name" value="FdhD"/>
</dbReference>
<evidence type="ECO:0000313" key="4">
    <source>
        <dbReference type="EMBL" id="MDN7025567.1"/>
    </source>
</evidence>
<comment type="caution">
    <text evidence="4">The sequence shown here is derived from an EMBL/GenBank/DDBJ whole genome shotgun (WGS) entry which is preliminary data.</text>
</comment>
<comment type="caution">
    <text evidence="3">Lacks conserved residue(s) required for the propagation of feature annotation.</text>
</comment>
<dbReference type="EMBL" id="VCYH01000008">
    <property type="protein sequence ID" value="MDN7025567.1"/>
    <property type="molecule type" value="Genomic_DNA"/>
</dbReference>
<dbReference type="PIRSF" id="PIRSF015626">
    <property type="entry name" value="FdhD"/>
    <property type="match status" value="1"/>
</dbReference>
<evidence type="ECO:0000256" key="3">
    <source>
        <dbReference type="HAMAP-Rule" id="MF_00187"/>
    </source>
</evidence>
<dbReference type="HAMAP" id="MF_00187">
    <property type="entry name" value="FdhD"/>
    <property type="match status" value="1"/>
</dbReference>
<keyword evidence="1 3" id="KW-0963">Cytoplasm</keyword>
<dbReference type="SUPFAM" id="SSF53927">
    <property type="entry name" value="Cytidine deaminase-like"/>
    <property type="match status" value="1"/>
</dbReference>
<dbReference type="Gene3D" id="3.40.140.10">
    <property type="entry name" value="Cytidine Deaminase, domain 2"/>
    <property type="match status" value="1"/>
</dbReference>
<comment type="function">
    <text evidence="3">Required for formate dehydrogenase (FDH) activity.</text>
</comment>
<dbReference type="PANTHER" id="PTHR30592">
    <property type="entry name" value="FORMATE DEHYDROGENASE"/>
    <property type="match status" value="1"/>
</dbReference>
<evidence type="ECO:0000256" key="2">
    <source>
        <dbReference type="ARBA" id="ARBA00023150"/>
    </source>
</evidence>
<evidence type="ECO:0000256" key="1">
    <source>
        <dbReference type="ARBA" id="ARBA00022490"/>
    </source>
</evidence>
<evidence type="ECO:0000313" key="5">
    <source>
        <dbReference type="Proteomes" id="UP001168338"/>
    </source>
</evidence>
<keyword evidence="2 3" id="KW-0501">Molybdenum cofactor biosynthesis</keyword>
<dbReference type="RefSeq" id="WP_301664727.1">
    <property type="nucleotide sequence ID" value="NZ_VCYH01000008.1"/>
</dbReference>
<dbReference type="Pfam" id="PF02634">
    <property type="entry name" value="FdhD-NarQ"/>
    <property type="match status" value="1"/>
</dbReference>
<protein>
    <recommendedName>
        <fullName evidence="3">Protein FdhD</fullName>
    </recommendedName>
</protein>
<dbReference type="PANTHER" id="PTHR30592:SF1">
    <property type="entry name" value="SULFUR CARRIER PROTEIN FDHD"/>
    <property type="match status" value="1"/>
</dbReference>
<gene>
    <name evidence="3 4" type="primary">fdhD</name>
    <name evidence="4" type="ORF">FGU65_11810</name>
</gene>
<proteinExistence type="inferred from homology"/>
<dbReference type="Proteomes" id="UP001168338">
    <property type="component" value="Unassembled WGS sequence"/>
</dbReference>
<organism evidence="4 5">
    <name type="scientific">Methanoculleus frigidifontis</name>
    <dbReference type="NCBI Taxonomy" id="2584085"/>
    <lineage>
        <taxon>Archaea</taxon>
        <taxon>Methanobacteriati</taxon>
        <taxon>Methanobacteriota</taxon>
        <taxon>Stenosarchaea group</taxon>
        <taxon>Methanomicrobia</taxon>
        <taxon>Methanomicrobiales</taxon>
        <taxon>Methanomicrobiaceae</taxon>
        <taxon>Methanoculleus</taxon>
    </lineage>
</organism>
<sequence length="249" mass="26709">MEILCRTAIQVKGESVREIHDDIIVEDHFRLFFNGRYLTALVASPDRLEDLGAGFIICEGLADTILSVEVAGRDIYVSAPAHGDISLELESSGGFRVMGEPKSVESSIAITADGVRAVTAAIESDVWRRTGAVHCSVLFCGGDLVTRACDVGRHNTVDKVVGYAALNGIDRSSCIIGCTGRQPAGMVAKMANAGIPIVVSRAASTNRGIAAAERAGITLVCFSRGDRFTVYTHPERVWDVFEQIQKEIP</sequence>
<keyword evidence="5" id="KW-1185">Reference proteome</keyword>
<reference evidence="4" key="1">
    <citation type="submission" date="2019-05" db="EMBL/GenBank/DDBJ databases">
        <title>Methanoculleus sp. FWC-SCC1, a methanogenic archaeon isolated from deep marine cold seep.</title>
        <authorList>
            <person name="Chen Y.-W."/>
            <person name="Chen S.-C."/>
            <person name="Teng N.-H."/>
            <person name="Lai M.-C."/>
        </authorList>
    </citation>
    <scope>NUCLEOTIDE SEQUENCE</scope>
    <source>
        <strain evidence="4">FWC-SCC1</strain>
    </source>
</reference>
<comment type="similarity">
    <text evidence="3">Belongs to the FdhD family.</text>
</comment>
<dbReference type="InterPro" id="IPR016193">
    <property type="entry name" value="Cytidine_deaminase-like"/>
</dbReference>
<feature type="binding site" evidence="3">
    <location>
        <begin position="222"/>
        <end position="227"/>
    </location>
    <ligand>
        <name>Mo-bis(molybdopterin guanine dinucleotide)</name>
        <dbReference type="ChEBI" id="CHEBI:60539"/>
    </ligand>
</feature>
<dbReference type="Gene3D" id="3.10.20.10">
    <property type="match status" value="1"/>
</dbReference>